<organism evidence="2 3">
    <name type="scientific">Lymnaea stagnalis</name>
    <name type="common">Great pond snail</name>
    <name type="synonym">Helix stagnalis</name>
    <dbReference type="NCBI Taxonomy" id="6523"/>
    <lineage>
        <taxon>Eukaryota</taxon>
        <taxon>Metazoa</taxon>
        <taxon>Spiralia</taxon>
        <taxon>Lophotrochozoa</taxon>
        <taxon>Mollusca</taxon>
        <taxon>Gastropoda</taxon>
        <taxon>Heterobranchia</taxon>
        <taxon>Euthyneura</taxon>
        <taxon>Panpulmonata</taxon>
        <taxon>Hygrophila</taxon>
        <taxon>Lymnaeoidea</taxon>
        <taxon>Lymnaeidae</taxon>
        <taxon>Lymnaea</taxon>
    </lineage>
</organism>
<feature type="non-terminal residue" evidence="2">
    <location>
        <position position="152"/>
    </location>
</feature>
<comment type="caution">
    <text evidence="2">The sequence shown here is derived from an EMBL/GenBank/DDBJ whole genome shotgun (WGS) entry which is preliminary data.</text>
</comment>
<dbReference type="InterPro" id="IPR035897">
    <property type="entry name" value="Toll_tir_struct_dom_sf"/>
</dbReference>
<proteinExistence type="predicted"/>
<gene>
    <name evidence="2" type="ORF">GSLYS_00009033001</name>
</gene>
<dbReference type="Pfam" id="PF13676">
    <property type="entry name" value="TIR_2"/>
    <property type="match status" value="1"/>
</dbReference>
<dbReference type="SUPFAM" id="SSF52200">
    <property type="entry name" value="Toll/Interleukin receptor TIR domain"/>
    <property type="match status" value="1"/>
</dbReference>
<evidence type="ECO:0000259" key="1">
    <source>
        <dbReference type="PROSITE" id="PS50104"/>
    </source>
</evidence>
<protein>
    <recommendedName>
        <fullName evidence="1">TIR domain-containing protein</fullName>
    </recommendedName>
</protein>
<dbReference type="Gene3D" id="3.40.50.10140">
    <property type="entry name" value="Toll/interleukin-1 receptor homology (TIR) domain"/>
    <property type="match status" value="1"/>
</dbReference>
<evidence type="ECO:0000313" key="3">
    <source>
        <dbReference type="Proteomes" id="UP001497497"/>
    </source>
</evidence>
<reference evidence="2 3" key="1">
    <citation type="submission" date="2024-04" db="EMBL/GenBank/DDBJ databases">
        <authorList>
            <consortium name="Genoscope - CEA"/>
            <person name="William W."/>
        </authorList>
    </citation>
    <scope>NUCLEOTIDE SEQUENCE [LARGE SCALE GENOMIC DNA]</scope>
</reference>
<keyword evidence="3" id="KW-1185">Reference proteome</keyword>
<dbReference type="PROSITE" id="PS50104">
    <property type="entry name" value="TIR"/>
    <property type="match status" value="1"/>
</dbReference>
<dbReference type="EMBL" id="CAXITT010000191">
    <property type="protein sequence ID" value="CAL1535073.1"/>
    <property type="molecule type" value="Genomic_DNA"/>
</dbReference>
<evidence type="ECO:0000313" key="2">
    <source>
        <dbReference type="EMBL" id="CAL1535073.1"/>
    </source>
</evidence>
<dbReference type="Proteomes" id="UP001497497">
    <property type="component" value="Unassembled WGS sequence"/>
</dbReference>
<accession>A0AAV2HNW4</accession>
<sequence length="152" mass="17123">DESAEELLDLACSNLIHSIKDRHTESLSSEVSQDASDGEALRRSKDTVYDVFVSYSHSCAQLPKELVQVLQRNHPELNVFFDLSELKAGNLWQQALYEAMDKALCIVAFLSPGYIKSSVCNEEFNIALGRHFAQDSIIFIPVYNKDLESVPR</sequence>
<dbReference type="GO" id="GO:0007165">
    <property type="term" value="P:signal transduction"/>
    <property type="evidence" value="ECO:0007669"/>
    <property type="project" value="InterPro"/>
</dbReference>
<feature type="non-terminal residue" evidence="2">
    <location>
        <position position="1"/>
    </location>
</feature>
<dbReference type="InterPro" id="IPR000157">
    <property type="entry name" value="TIR_dom"/>
</dbReference>
<name>A0AAV2HNW4_LYMST</name>
<dbReference type="AlphaFoldDB" id="A0AAV2HNW4"/>
<feature type="domain" description="TIR" evidence="1">
    <location>
        <begin position="47"/>
        <end position="152"/>
    </location>
</feature>